<feature type="region of interest" description="Disordered" evidence="1">
    <location>
        <begin position="120"/>
        <end position="183"/>
    </location>
</feature>
<reference evidence="3 4" key="1">
    <citation type="submission" date="2014-02" db="EMBL/GenBank/DDBJ databases">
        <title>The Genome Sequence of Trichophyton interdigitale MR816.</title>
        <authorList>
            <consortium name="The Broad Institute Genomics Platform"/>
            <person name="Cuomo C.A."/>
            <person name="White T.C."/>
            <person name="Graser Y."/>
            <person name="Martinez-Rossi N."/>
            <person name="Heitman J."/>
            <person name="Young S.K."/>
            <person name="Zeng Q."/>
            <person name="Gargeya S."/>
            <person name="Abouelleil A."/>
            <person name="Alvarado L."/>
            <person name="Chapman S.B."/>
            <person name="Gainer-Dewar J."/>
            <person name="Goldberg J."/>
            <person name="Griggs A."/>
            <person name="Gujja S."/>
            <person name="Hansen M."/>
            <person name="Howarth C."/>
            <person name="Imamovic A."/>
            <person name="Larimer J."/>
            <person name="Martinez D."/>
            <person name="Murphy C."/>
            <person name="Pearson M.D."/>
            <person name="Persinoti G."/>
            <person name="Poon T."/>
            <person name="Priest M."/>
            <person name="Roberts A.D."/>
            <person name="Saif S."/>
            <person name="Shea T.D."/>
            <person name="Sykes S.N."/>
            <person name="Wortman J."/>
            <person name="Nusbaum C."/>
            <person name="Birren B."/>
        </authorList>
    </citation>
    <scope>NUCLEOTIDE SEQUENCE [LARGE SCALE GENOMIC DNA]</scope>
    <source>
        <strain evidence="3 4">MR816</strain>
    </source>
</reference>
<feature type="signal peptide" evidence="2">
    <location>
        <begin position="1"/>
        <end position="24"/>
    </location>
</feature>
<name>A0A059JA77_TRIIM</name>
<feature type="compositionally biased region" description="Basic and acidic residues" evidence="1">
    <location>
        <begin position="163"/>
        <end position="175"/>
    </location>
</feature>
<evidence type="ECO:0000313" key="3">
    <source>
        <dbReference type="EMBL" id="KDB24593.1"/>
    </source>
</evidence>
<evidence type="ECO:0000256" key="1">
    <source>
        <dbReference type="SAM" id="MobiDB-lite"/>
    </source>
</evidence>
<dbReference type="HOGENOM" id="CLU_089420_0_0_1"/>
<dbReference type="OrthoDB" id="4172536at2759"/>
<proteinExistence type="predicted"/>
<comment type="caution">
    <text evidence="3">The sequence shown here is derived from an EMBL/GenBank/DDBJ whole genome shotgun (WGS) entry which is preliminary data.</text>
</comment>
<feature type="chain" id="PRO_5001575338" evidence="2">
    <location>
        <begin position="25"/>
        <end position="183"/>
    </location>
</feature>
<evidence type="ECO:0000256" key="2">
    <source>
        <dbReference type="SAM" id="SignalP"/>
    </source>
</evidence>
<keyword evidence="4" id="KW-1185">Reference proteome</keyword>
<protein>
    <submittedName>
        <fullName evidence="3">Uncharacterized protein</fullName>
    </submittedName>
</protein>
<dbReference type="OMA" id="PIPGGPW"/>
<evidence type="ECO:0000313" key="4">
    <source>
        <dbReference type="Proteomes" id="UP000024533"/>
    </source>
</evidence>
<feature type="compositionally biased region" description="Polar residues" evidence="1">
    <location>
        <begin position="91"/>
        <end position="102"/>
    </location>
</feature>
<keyword evidence="2" id="KW-0732">Signal</keyword>
<gene>
    <name evidence="3" type="ORF">H109_03562</name>
</gene>
<feature type="region of interest" description="Disordered" evidence="1">
    <location>
        <begin position="76"/>
        <end position="102"/>
    </location>
</feature>
<accession>A0A059JA77</accession>
<dbReference type="AlphaFoldDB" id="A0A059JA77"/>
<organism evidence="3 4">
    <name type="scientific">Trichophyton interdigitale (strain MR816)</name>
    <dbReference type="NCBI Taxonomy" id="1215338"/>
    <lineage>
        <taxon>Eukaryota</taxon>
        <taxon>Fungi</taxon>
        <taxon>Dikarya</taxon>
        <taxon>Ascomycota</taxon>
        <taxon>Pezizomycotina</taxon>
        <taxon>Eurotiomycetes</taxon>
        <taxon>Eurotiomycetidae</taxon>
        <taxon>Onygenales</taxon>
        <taxon>Arthrodermataceae</taxon>
        <taxon>Trichophyton</taxon>
    </lineage>
</organism>
<sequence length="183" mass="20060">MKIITSIGKIALIALLAFESVVQASPIPYDIRGDVVISVPNVSHTLTSRSNTDSLPPELTDAKANVRVSDLKTVHRVPSQSHPPRGRRANIPNSNEPTSEQAVNRIRDYIQTKLVQEQGNLTAATVGKPRGKRDDKSTPRPSTPAPTQMAVDHVTPIPGGPWKYREETKSRETMRQRLNTGGD</sequence>
<dbReference type="Proteomes" id="UP000024533">
    <property type="component" value="Unassembled WGS sequence"/>
</dbReference>
<dbReference type="EMBL" id="AOKY01000253">
    <property type="protein sequence ID" value="KDB24593.1"/>
    <property type="molecule type" value="Genomic_DNA"/>
</dbReference>